<accession>V4AXW8</accession>
<dbReference type="STRING" id="225164.V4AXW8"/>
<evidence type="ECO:0000256" key="2">
    <source>
        <dbReference type="SAM" id="SignalP"/>
    </source>
</evidence>
<organism evidence="4 5">
    <name type="scientific">Lottia gigantea</name>
    <name type="common">Giant owl limpet</name>
    <dbReference type="NCBI Taxonomy" id="225164"/>
    <lineage>
        <taxon>Eukaryota</taxon>
        <taxon>Metazoa</taxon>
        <taxon>Spiralia</taxon>
        <taxon>Lophotrochozoa</taxon>
        <taxon>Mollusca</taxon>
        <taxon>Gastropoda</taxon>
        <taxon>Patellogastropoda</taxon>
        <taxon>Lottioidea</taxon>
        <taxon>Lottiidae</taxon>
        <taxon>Lottia</taxon>
    </lineage>
</organism>
<dbReference type="PRINTS" id="PR00722">
    <property type="entry name" value="CHYMOTRYPSIN"/>
</dbReference>
<dbReference type="CDD" id="cd00190">
    <property type="entry name" value="Tryp_SPc"/>
    <property type="match status" value="1"/>
</dbReference>
<dbReference type="Pfam" id="PF00089">
    <property type="entry name" value="Trypsin"/>
    <property type="match status" value="1"/>
</dbReference>
<dbReference type="GeneID" id="20238007"/>
<evidence type="ECO:0000313" key="4">
    <source>
        <dbReference type="EMBL" id="ESO98451.1"/>
    </source>
</evidence>
<dbReference type="PANTHER" id="PTHR24252">
    <property type="entry name" value="ACROSIN-RELATED"/>
    <property type="match status" value="1"/>
</dbReference>
<dbReference type="CTD" id="20238007"/>
<keyword evidence="2" id="KW-0732">Signal</keyword>
<dbReference type="PANTHER" id="PTHR24252:SF7">
    <property type="entry name" value="HYALIN"/>
    <property type="match status" value="1"/>
</dbReference>
<dbReference type="GO" id="GO:0006508">
    <property type="term" value="P:proteolysis"/>
    <property type="evidence" value="ECO:0007669"/>
    <property type="project" value="InterPro"/>
</dbReference>
<feature type="chain" id="PRO_5004716414" description="Peptidase S1 domain-containing protein" evidence="2">
    <location>
        <begin position="19"/>
        <end position="394"/>
    </location>
</feature>
<dbReference type="SMART" id="SM00020">
    <property type="entry name" value="Tryp_SPc"/>
    <property type="match status" value="1"/>
</dbReference>
<proteinExistence type="predicted"/>
<dbReference type="OrthoDB" id="6043596at2759"/>
<dbReference type="InterPro" id="IPR001254">
    <property type="entry name" value="Trypsin_dom"/>
</dbReference>
<dbReference type="GO" id="GO:0004252">
    <property type="term" value="F:serine-type endopeptidase activity"/>
    <property type="evidence" value="ECO:0007669"/>
    <property type="project" value="InterPro"/>
</dbReference>
<dbReference type="InterPro" id="IPR001314">
    <property type="entry name" value="Peptidase_S1A"/>
</dbReference>
<protein>
    <recommendedName>
        <fullName evidence="3">Peptidase S1 domain-containing protein</fullName>
    </recommendedName>
</protein>
<dbReference type="Proteomes" id="UP000030746">
    <property type="component" value="Unassembled WGS sequence"/>
</dbReference>
<feature type="signal peptide" evidence="2">
    <location>
        <begin position="1"/>
        <end position="18"/>
    </location>
</feature>
<dbReference type="HOGENOM" id="CLU_700745_0_0_1"/>
<feature type="domain" description="Peptidase S1" evidence="3">
    <location>
        <begin position="164"/>
        <end position="394"/>
    </location>
</feature>
<keyword evidence="1" id="KW-1015">Disulfide bond</keyword>
<sequence>MWMLSIVVITGLSALVYAQQFPPFPQTIAQPFAQQQIVQQLNAQQQFQSFPWQFSECSTQFGGRCSSFCYTGEQPAHPYFCFYGMAQCCIPVAKSCSSVGGTCRLSCGADTPSTDTTVVCNGQQYCCMPNNNTSTTPSTTTGSVSQRQGACGAATPLNNVQPRILNGYTGRQCEWPWMVSFRHPTKGLFCSGVLVNNDTVLTSGRCVVNAPLQEIKVHAGDFITSRPDFQESVYSVNSIDIMEGYNFQVKGKNLAAVKLASPIVFDQCKRPVCLVDKSIPLKPSTKCYIAGFGATEYGQPPALQAADVTLLDRNTCQTYIAMATGETLPSDVVCTNTQLDNTDACPGDDGGMLVCPDVNNRWSLVGIITYYSCSRLPTLYTDISTYSDWILQRL</sequence>
<evidence type="ECO:0000259" key="3">
    <source>
        <dbReference type="PROSITE" id="PS50240"/>
    </source>
</evidence>
<keyword evidence="5" id="KW-1185">Reference proteome</keyword>
<dbReference type="InterPro" id="IPR043504">
    <property type="entry name" value="Peptidase_S1_PA_chymotrypsin"/>
</dbReference>
<dbReference type="OMA" id="WMVRFVF"/>
<dbReference type="PROSITE" id="PS50240">
    <property type="entry name" value="TRYPSIN_DOM"/>
    <property type="match status" value="1"/>
</dbReference>
<reference evidence="4 5" key="1">
    <citation type="journal article" date="2013" name="Nature">
        <title>Insights into bilaterian evolution from three spiralian genomes.</title>
        <authorList>
            <person name="Simakov O."/>
            <person name="Marletaz F."/>
            <person name="Cho S.J."/>
            <person name="Edsinger-Gonzales E."/>
            <person name="Havlak P."/>
            <person name="Hellsten U."/>
            <person name="Kuo D.H."/>
            <person name="Larsson T."/>
            <person name="Lv J."/>
            <person name="Arendt D."/>
            <person name="Savage R."/>
            <person name="Osoegawa K."/>
            <person name="de Jong P."/>
            <person name="Grimwood J."/>
            <person name="Chapman J.A."/>
            <person name="Shapiro H."/>
            <person name="Aerts A."/>
            <person name="Otillar R.P."/>
            <person name="Terry A.Y."/>
            <person name="Boore J.L."/>
            <person name="Grigoriev I.V."/>
            <person name="Lindberg D.R."/>
            <person name="Seaver E.C."/>
            <person name="Weisblat D.A."/>
            <person name="Putnam N.H."/>
            <person name="Rokhsar D.S."/>
        </authorList>
    </citation>
    <scope>NUCLEOTIDE SEQUENCE [LARGE SCALE GENOMIC DNA]</scope>
</reference>
<gene>
    <name evidence="4" type="ORF">LOTGIDRAFT_159258</name>
</gene>
<dbReference type="SUPFAM" id="SSF50494">
    <property type="entry name" value="Trypsin-like serine proteases"/>
    <property type="match status" value="1"/>
</dbReference>
<evidence type="ECO:0000256" key="1">
    <source>
        <dbReference type="ARBA" id="ARBA00023157"/>
    </source>
</evidence>
<dbReference type="KEGG" id="lgi:LOTGIDRAFT_159258"/>
<dbReference type="Gene3D" id="2.40.10.10">
    <property type="entry name" value="Trypsin-like serine proteases"/>
    <property type="match status" value="1"/>
</dbReference>
<dbReference type="EMBL" id="KB201262">
    <property type="protein sequence ID" value="ESO98451.1"/>
    <property type="molecule type" value="Genomic_DNA"/>
</dbReference>
<name>V4AXW8_LOTGI</name>
<evidence type="ECO:0000313" key="5">
    <source>
        <dbReference type="Proteomes" id="UP000030746"/>
    </source>
</evidence>
<dbReference type="RefSeq" id="XP_009051134.1">
    <property type="nucleotide sequence ID" value="XM_009052886.1"/>
</dbReference>
<dbReference type="InterPro" id="IPR009003">
    <property type="entry name" value="Peptidase_S1_PA"/>
</dbReference>
<dbReference type="AlphaFoldDB" id="V4AXW8"/>